<dbReference type="OrthoDB" id="3358861at2759"/>
<reference evidence="2" key="1">
    <citation type="journal article" date="2020" name="Nat. Commun.">
        <title>Large-scale genome sequencing of mycorrhizal fungi provides insights into the early evolution of symbiotic traits.</title>
        <authorList>
            <person name="Miyauchi S."/>
            <person name="Kiss E."/>
            <person name="Kuo A."/>
            <person name="Drula E."/>
            <person name="Kohler A."/>
            <person name="Sanchez-Garcia M."/>
            <person name="Morin E."/>
            <person name="Andreopoulos B."/>
            <person name="Barry K.W."/>
            <person name="Bonito G."/>
            <person name="Buee M."/>
            <person name="Carver A."/>
            <person name="Chen C."/>
            <person name="Cichocki N."/>
            <person name="Clum A."/>
            <person name="Culley D."/>
            <person name="Crous P.W."/>
            <person name="Fauchery L."/>
            <person name="Girlanda M."/>
            <person name="Hayes R.D."/>
            <person name="Keri Z."/>
            <person name="LaButti K."/>
            <person name="Lipzen A."/>
            <person name="Lombard V."/>
            <person name="Magnuson J."/>
            <person name="Maillard F."/>
            <person name="Murat C."/>
            <person name="Nolan M."/>
            <person name="Ohm R.A."/>
            <person name="Pangilinan J."/>
            <person name="Pereira M.F."/>
            <person name="Perotto S."/>
            <person name="Peter M."/>
            <person name="Pfister S."/>
            <person name="Riley R."/>
            <person name="Sitrit Y."/>
            <person name="Stielow J.B."/>
            <person name="Szollosi G."/>
            <person name="Zifcakova L."/>
            <person name="Stursova M."/>
            <person name="Spatafora J.W."/>
            <person name="Tedersoo L."/>
            <person name="Vaario L.M."/>
            <person name="Yamada A."/>
            <person name="Yan M."/>
            <person name="Wang P."/>
            <person name="Xu J."/>
            <person name="Bruns T."/>
            <person name="Baldrian P."/>
            <person name="Vilgalys R."/>
            <person name="Dunand C."/>
            <person name="Henrissat B."/>
            <person name="Grigoriev I.V."/>
            <person name="Hibbett D."/>
            <person name="Nagy L.G."/>
            <person name="Martin F.M."/>
        </authorList>
    </citation>
    <scope>NUCLEOTIDE SEQUENCE</scope>
    <source>
        <strain evidence="2">UP504</strain>
    </source>
</reference>
<dbReference type="GO" id="GO:0070941">
    <property type="term" value="P:eisosome assembly"/>
    <property type="evidence" value="ECO:0007669"/>
    <property type="project" value="TreeGrafter"/>
</dbReference>
<accession>A0A9P6B9C6</accession>
<dbReference type="Proteomes" id="UP000886523">
    <property type="component" value="Unassembled WGS sequence"/>
</dbReference>
<feature type="region of interest" description="Disordered" evidence="1">
    <location>
        <begin position="113"/>
        <end position="137"/>
    </location>
</feature>
<protein>
    <submittedName>
        <fullName evidence="2">Uncharacterized protein</fullName>
    </submittedName>
</protein>
<dbReference type="GO" id="GO:0036286">
    <property type="term" value="C:eisosome filament"/>
    <property type="evidence" value="ECO:0007669"/>
    <property type="project" value="TreeGrafter"/>
</dbReference>
<evidence type="ECO:0000313" key="3">
    <source>
        <dbReference type="Proteomes" id="UP000886523"/>
    </source>
</evidence>
<name>A0A9P6B9C6_9AGAM</name>
<evidence type="ECO:0000313" key="2">
    <source>
        <dbReference type="EMBL" id="KAF9520159.1"/>
    </source>
</evidence>
<dbReference type="InterPro" id="IPR028245">
    <property type="entry name" value="PIL1/LSP1"/>
</dbReference>
<dbReference type="Gene3D" id="1.20.1270.60">
    <property type="entry name" value="Arfaptin homology (AH) domain/BAR domain"/>
    <property type="match status" value="1"/>
</dbReference>
<dbReference type="EMBL" id="MU128913">
    <property type="protein sequence ID" value="KAF9520159.1"/>
    <property type="molecule type" value="Genomic_DNA"/>
</dbReference>
<proteinExistence type="predicted"/>
<evidence type="ECO:0000256" key="1">
    <source>
        <dbReference type="SAM" id="MobiDB-lite"/>
    </source>
</evidence>
<dbReference type="GO" id="GO:0008289">
    <property type="term" value="F:lipid binding"/>
    <property type="evidence" value="ECO:0007669"/>
    <property type="project" value="TreeGrafter"/>
</dbReference>
<dbReference type="PANTHER" id="PTHR31962">
    <property type="entry name" value="SPHINGOLIPID LONG CHAIN BASE-RESPONSIVE PROTEIN PIL1"/>
    <property type="match status" value="1"/>
</dbReference>
<comment type="caution">
    <text evidence="2">The sequence shown here is derived from an EMBL/GenBank/DDBJ whole genome shotgun (WGS) entry which is preliminary data.</text>
</comment>
<dbReference type="PANTHER" id="PTHR31962:SF1">
    <property type="entry name" value="SPHINGOLIPID LONG CHAIN BASE-RESPONSIVE PROTEIN PIL1"/>
    <property type="match status" value="1"/>
</dbReference>
<keyword evidence="3" id="KW-1185">Reference proteome</keyword>
<sequence length="233" mass="25809">MVQQNPQTKLLVNLLKSTKDYTTTLTSHLVVSHTALSGLQAYASASSPSTAQAILGVAEALKAADDAIVRYANEVDTWRERLKEVKRAEDEVAIILRDREILVNRLIKASSKKPTRDSVIHPPSPSSSQISLGTTAQTQQQRLTNAQAELQGCEQTLAQKQRELEQIRSIAIRDGLERRCMALVQLGSSLSEKGTSGWMISSATFHCAQVPQMGCPIFHLLRPNLPHRMERMR</sequence>
<organism evidence="2 3">
    <name type="scientific">Hydnum rufescens UP504</name>
    <dbReference type="NCBI Taxonomy" id="1448309"/>
    <lineage>
        <taxon>Eukaryota</taxon>
        <taxon>Fungi</taxon>
        <taxon>Dikarya</taxon>
        <taxon>Basidiomycota</taxon>
        <taxon>Agaricomycotina</taxon>
        <taxon>Agaricomycetes</taxon>
        <taxon>Cantharellales</taxon>
        <taxon>Hydnaceae</taxon>
        <taxon>Hydnum</taxon>
    </lineage>
</organism>
<dbReference type="AlphaFoldDB" id="A0A9P6B9C6"/>
<dbReference type="GO" id="GO:0006897">
    <property type="term" value="P:endocytosis"/>
    <property type="evidence" value="ECO:0007669"/>
    <property type="project" value="TreeGrafter"/>
</dbReference>
<dbReference type="GO" id="GO:0005886">
    <property type="term" value="C:plasma membrane"/>
    <property type="evidence" value="ECO:0007669"/>
    <property type="project" value="TreeGrafter"/>
</dbReference>
<gene>
    <name evidence="2" type="ORF">BS47DRAFT_847268</name>
</gene>
<dbReference type="InterPro" id="IPR027267">
    <property type="entry name" value="AH/BAR_dom_sf"/>
</dbReference>